<feature type="chain" id="PRO_5024932990" evidence="5">
    <location>
        <begin position="18"/>
        <end position="409"/>
    </location>
</feature>
<keyword evidence="5" id="KW-0732">Signal</keyword>
<name>A0A653I2Q5_9BACL</name>
<dbReference type="EMBL" id="CABWKQ010000002">
    <property type="protein sequence ID" value="VWX33073.1"/>
    <property type="molecule type" value="Genomic_DNA"/>
</dbReference>
<gene>
    <name evidence="7" type="ORF">EXIGUO9Y_100032</name>
</gene>
<keyword evidence="8" id="KW-1185">Reference proteome</keyword>
<evidence type="ECO:0000259" key="6">
    <source>
        <dbReference type="Pfam" id="PF00933"/>
    </source>
</evidence>
<evidence type="ECO:0000256" key="1">
    <source>
        <dbReference type="ARBA" id="ARBA00005336"/>
    </source>
</evidence>
<sequence length="409" mass="44148">MKPIYLLLTACFLTACASEPPQTETKPEPKMSQQQPVADEPTAAEQAEQDIKRQLAKLSTAEKVDQLLYIGISGTTLSDADRNLLNNHALGGVLLLGGNITSDAQLKTLTAAIKDAQDDEALAFLGFDEEGGRVSRVPDQTFHLPPSLTLGQKNDPALMQRTGQALGAMSRFYGFNMDFAPVLDVNSNPANPIIGDRALSAEPDDVARLGVPLMEGIKSEDVVPVIKHFPGHGDTTVDSHVGLPTVTKTKEQLEQLELVPFKAAIDAGAEMVMVAHILFPALDPDNPSSLSEPVMQQLLREELKFDGVIVTDDLVMGAITKQYGLAQAARLALERGADMAMFSQAGAYTDVHAAIMQGIKDKSLSRADLDAKVTRVLRLKQTYDLADTKPIPTREQLTEQVKAVTDTLN</sequence>
<feature type="signal peptide" evidence="5">
    <location>
        <begin position="1"/>
        <end position="17"/>
    </location>
</feature>
<reference evidence="7 8" key="1">
    <citation type="submission" date="2019-10" db="EMBL/GenBank/DDBJ databases">
        <authorList>
            <person name="Karimi E."/>
        </authorList>
    </citation>
    <scope>NUCLEOTIDE SEQUENCE [LARGE SCALE GENOMIC DNA]</scope>
    <source>
        <strain evidence="7">Exiguobacterium sp. 9Y</strain>
    </source>
</reference>
<dbReference type="Pfam" id="PF00933">
    <property type="entry name" value="Glyco_hydro_3"/>
    <property type="match status" value="1"/>
</dbReference>
<dbReference type="Proteomes" id="UP000439752">
    <property type="component" value="Unassembled WGS sequence"/>
</dbReference>
<dbReference type="NCBIfam" id="NF003740">
    <property type="entry name" value="PRK05337.1"/>
    <property type="match status" value="1"/>
</dbReference>
<evidence type="ECO:0000256" key="4">
    <source>
        <dbReference type="SAM" id="MobiDB-lite"/>
    </source>
</evidence>
<dbReference type="RefSeq" id="WP_236549990.1">
    <property type="nucleotide sequence ID" value="NZ_LR732308.1"/>
</dbReference>
<dbReference type="PROSITE" id="PS51257">
    <property type="entry name" value="PROKAR_LIPOPROTEIN"/>
    <property type="match status" value="1"/>
</dbReference>
<evidence type="ECO:0000256" key="2">
    <source>
        <dbReference type="ARBA" id="ARBA00022801"/>
    </source>
</evidence>
<dbReference type="GO" id="GO:0004553">
    <property type="term" value="F:hydrolase activity, hydrolyzing O-glycosyl compounds"/>
    <property type="evidence" value="ECO:0007669"/>
    <property type="project" value="InterPro"/>
</dbReference>
<proteinExistence type="inferred from homology"/>
<evidence type="ECO:0000256" key="3">
    <source>
        <dbReference type="ARBA" id="ARBA00023295"/>
    </source>
</evidence>
<dbReference type="InterPro" id="IPR050226">
    <property type="entry name" value="NagZ_Beta-hexosaminidase"/>
</dbReference>
<dbReference type="PANTHER" id="PTHR30480">
    <property type="entry name" value="BETA-HEXOSAMINIDASE-RELATED"/>
    <property type="match status" value="1"/>
</dbReference>
<dbReference type="InterPro" id="IPR017853">
    <property type="entry name" value="GH"/>
</dbReference>
<evidence type="ECO:0000313" key="7">
    <source>
        <dbReference type="EMBL" id="VWX33073.1"/>
    </source>
</evidence>
<feature type="region of interest" description="Disordered" evidence="4">
    <location>
        <begin position="19"/>
        <end position="49"/>
    </location>
</feature>
<organism evidence="7 8">
    <name type="scientific">Exiguobacterium oxidotolerans</name>
    <dbReference type="NCBI Taxonomy" id="223958"/>
    <lineage>
        <taxon>Bacteria</taxon>
        <taxon>Bacillati</taxon>
        <taxon>Bacillota</taxon>
        <taxon>Bacilli</taxon>
        <taxon>Bacillales</taxon>
        <taxon>Bacillales Family XII. Incertae Sedis</taxon>
        <taxon>Exiguobacterium</taxon>
    </lineage>
</organism>
<evidence type="ECO:0000313" key="8">
    <source>
        <dbReference type="Proteomes" id="UP000439752"/>
    </source>
</evidence>
<accession>A0A653I2Q5</accession>
<dbReference type="Gene3D" id="3.20.20.300">
    <property type="entry name" value="Glycoside hydrolase, family 3, N-terminal domain"/>
    <property type="match status" value="1"/>
</dbReference>
<protein>
    <submittedName>
        <fullName evidence="7">Beta-N-acetylhexosaminidase</fullName>
    </submittedName>
</protein>
<dbReference type="GO" id="GO:0005975">
    <property type="term" value="P:carbohydrate metabolic process"/>
    <property type="evidence" value="ECO:0007669"/>
    <property type="project" value="InterPro"/>
</dbReference>
<dbReference type="GO" id="GO:0009254">
    <property type="term" value="P:peptidoglycan turnover"/>
    <property type="evidence" value="ECO:0007669"/>
    <property type="project" value="TreeGrafter"/>
</dbReference>
<dbReference type="InterPro" id="IPR036962">
    <property type="entry name" value="Glyco_hydro_3_N_sf"/>
</dbReference>
<dbReference type="InterPro" id="IPR001764">
    <property type="entry name" value="Glyco_hydro_3_N"/>
</dbReference>
<feature type="domain" description="Glycoside hydrolase family 3 N-terminal" evidence="6">
    <location>
        <begin position="61"/>
        <end position="379"/>
    </location>
</feature>
<keyword evidence="2" id="KW-0378">Hydrolase</keyword>
<dbReference type="PANTHER" id="PTHR30480:SF16">
    <property type="entry name" value="GLYCOSIDE HYDROLASE FAMILY 3 DOMAIN PROTEIN"/>
    <property type="match status" value="1"/>
</dbReference>
<comment type="similarity">
    <text evidence="1">Belongs to the glycosyl hydrolase 3 family.</text>
</comment>
<dbReference type="AlphaFoldDB" id="A0A653I2Q5"/>
<evidence type="ECO:0000256" key="5">
    <source>
        <dbReference type="SAM" id="SignalP"/>
    </source>
</evidence>
<keyword evidence="3" id="KW-0326">Glycosidase</keyword>
<dbReference type="SUPFAM" id="SSF51445">
    <property type="entry name" value="(Trans)glycosidases"/>
    <property type="match status" value="1"/>
</dbReference>